<evidence type="ECO:0000256" key="4">
    <source>
        <dbReference type="ARBA" id="ARBA00023163"/>
    </source>
</evidence>
<dbReference type="GO" id="GO:0006351">
    <property type="term" value="P:DNA-templated transcription"/>
    <property type="evidence" value="ECO:0007669"/>
    <property type="project" value="TreeGrafter"/>
</dbReference>
<dbReference type="InterPro" id="IPR036390">
    <property type="entry name" value="WH_DNA-bd_sf"/>
</dbReference>
<comment type="caution">
    <text evidence="6">The sequence shown here is derived from an EMBL/GenBank/DDBJ whole genome shotgun (WGS) entry which is preliminary data.</text>
</comment>
<evidence type="ECO:0000256" key="2">
    <source>
        <dbReference type="ARBA" id="ARBA00023015"/>
    </source>
</evidence>
<evidence type="ECO:0000256" key="1">
    <source>
        <dbReference type="ARBA" id="ARBA00009437"/>
    </source>
</evidence>
<accession>A0A9X9XJH3</accession>
<dbReference type="Gene3D" id="3.40.190.290">
    <property type="match status" value="1"/>
</dbReference>
<sequence>MRPAAVRFLVRKARPHAGPDWGLWRSFLAVLRAGSLAGAARALHLAHPTLRRHLEALEAALGTPLFTRSSAGLVPTSAALALRPAAEAMEAAAARLLREASAAAEEAAGTVRITASEIVAVEVLPPLLAGLRARHPRLAFELVPSDATLDVLRRDADIAVRMARPASGGLIAQRLGAVPLGFFAHRRWLEAHGEPADLPALIEAGALIGPDRGDALPRALAAQGMALSREAFALRCDSDVSAFAALRAGIGAGICQVPLAARLPELRRVLPALGASLEMWLVTHPDLRAVPRVRVVLDALAEGLRCYLAGGGDRP</sequence>
<dbReference type="EMBL" id="JAAEDL010000044">
    <property type="protein sequence ID" value="MBR0683859.1"/>
    <property type="molecule type" value="Genomic_DNA"/>
</dbReference>
<proteinExistence type="inferred from homology"/>
<keyword evidence="4" id="KW-0804">Transcription</keyword>
<dbReference type="InterPro" id="IPR036388">
    <property type="entry name" value="WH-like_DNA-bd_sf"/>
</dbReference>
<keyword evidence="3" id="KW-0238">DNA-binding</keyword>
<protein>
    <submittedName>
        <fullName evidence="6">LysR family transcriptional regulator</fullName>
    </submittedName>
</protein>
<dbReference type="Gene3D" id="1.10.10.10">
    <property type="entry name" value="Winged helix-like DNA-binding domain superfamily/Winged helix DNA-binding domain"/>
    <property type="match status" value="1"/>
</dbReference>
<dbReference type="SUPFAM" id="SSF46785">
    <property type="entry name" value="Winged helix' DNA-binding domain"/>
    <property type="match status" value="1"/>
</dbReference>
<dbReference type="PANTHER" id="PTHR30537">
    <property type="entry name" value="HTH-TYPE TRANSCRIPTIONAL REGULATOR"/>
    <property type="match status" value="1"/>
</dbReference>
<dbReference type="Pfam" id="PF03466">
    <property type="entry name" value="LysR_substrate"/>
    <property type="match status" value="1"/>
</dbReference>
<dbReference type="InterPro" id="IPR000847">
    <property type="entry name" value="LysR_HTH_N"/>
</dbReference>
<dbReference type="Proteomes" id="UP001138709">
    <property type="component" value="Unassembled WGS sequence"/>
</dbReference>
<evidence type="ECO:0000313" key="6">
    <source>
        <dbReference type="EMBL" id="MBR0683859.1"/>
    </source>
</evidence>
<dbReference type="PROSITE" id="PS50931">
    <property type="entry name" value="HTH_LYSR"/>
    <property type="match status" value="1"/>
</dbReference>
<keyword evidence="7" id="KW-1185">Reference proteome</keyword>
<dbReference type="GO" id="GO:0043565">
    <property type="term" value="F:sequence-specific DNA binding"/>
    <property type="evidence" value="ECO:0007669"/>
    <property type="project" value="TreeGrafter"/>
</dbReference>
<reference evidence="6" key="1">
    <citation type="submission" date="2020-01" db="EMBL/GenBank/DDBJ databases">
        <authorList>
            <person name="Rat A."/>
        </authorList>
    </citation>
    <scope>NUCLEOTIDE SEQUENCE</scope>
    <source>
        <strain evidence="6">LMG 31228</strain>
    </source>
</reference>
<gene>
    <name evidence="6" type="ORF">GXW74_25520</name>
</gene>
<dbReference type="InterPro" id="IPR005119">
    <property type="entry name" value="LysR_subst-bd"/>
</dbReference>
<dbReference type="PANTHER" id="PTHR30537:SF3">
    <property type="entry name" value="TRANSCRIPTIONAL REGULATORY PROTEIN"/>
    <property type="match status" value="1"/>
</dbReference>
<evidence type="ECO:0000313" key="7">
    <source>
        <dbReference type="Proteomes" id="UP001138709"/>
    </source>
</evidence>
<dbReference type="GO" id="GO:0003700">
    <property type="term" value="F:DNA-binding transcription factor activity"/>
    <property type="evidence" value="ECO:0007669"/>
    <property type="project" value="InterPro"/>
</dbReference>
<dbReference type="InterPro" id="IPR058163">
    <property type="entry name" value="LysR-type_TF_proteobact-type"/>
</dbReference>
<reference evidence="6" key="2">
    <citation type="journal article" date="2021" name="Syst. Appl. Microbiol.">
        <title>Roseomonas hellenica sp. nov., isolated from roots of wild-growing Alkanna tinctoria.</title>
        <authorList>
            <person name="Rat A."/>
            <person name="Naranjo H.D."/>
            <person name="Lebbe L."/>
            <person name="Cnockaert M."/>
            <person name="Krigas N."/>
            <person name="Grigoriadou K."/>
            <person name="Maloupa E."/>
            <person name="Willems A."/>
        </authorList>
    </citation>
    <scope>NUCLEOTIDE SEQUENCE</scope>
    <source>
        <strain evidence="6">LMG 31228</strain>
    </source>
</reference>
<dbReference type="AlphaFoldDB" id="A0A9X9XJH3"/>
<feature type="domain" description="HTH lysR-type" evidence="5">
    <location>
        <begin position="19"/>
        <end position="76"/>
    </location>
</feature>
<organism evidence="6 7">
    <name type="scientific">Neoroseomonas eburnea</name>
    <dbReference type="NCBI Taxonomy" id="1346889"/>
    <lineage>
        <taxon>Bacteria</taxon>
        <taxon>Pseudomonadati</taxon>
        <taxon>Pseudomonadota</taxon>
        <taxon>Alphaproteobacteria</taxon>
        <taxon>Acetobacterales</taxon>
        <taxon>Acetobacteraceae</taxon>
        <taxon>Neoroseomonas</taxon>
    </lineage>
</organism>
<evidence type="ECO:0000256" key="3">
    <source>
        <dbReference type="ARBA" id="ARBA00023125"/>
    </source>
</evidence>
<keyword evidence="2" id="KW-0805">Transcription regulation</keyword>
<dbReference type="SUPFAM" id="SSF53850">
    <property type="entry name" value="Periplasmic binding protein-like II"/>
    <property type="match status" value="1"/>
</dbReference>
<name>A0A9X9XJH3_9PROT</name>
<evidence type="ECO:0000259" key="5">
    <source>
        <dbReference type="PROSITE" id="PS50931"/>
    </source>
</evidence>
<dbReference type="Pfam" id="PF00126">
    <property type="entry name" value="HTH_1"/>
    <property type="match status" value="1"/>
</dbReference>
<comment type="similarity">
    <text evidence="1">Belongs to the LysR transcriptional regulatory family.</text>
</comment>